<gene>
    <name evidence="2" type="ORF">B0H17DRAFT_1123851</name>
</gene>
<name>A0AAD7MD60_MYCRO</name>
<dbReference type="EMBL" id="JARKIE010000001">
    <property type="protein sequence ID" value="KAJ7710735.1"/>
    <property type="molecule type" value="Genomic_DNA"/>
</dbReference>
<keyword evidence="3" id="KW-1185">Reference proteome</keyword>
<protein>
    <submittedName>
        <fullName evidence="2">Uncharacterized protein</fullName>
    </submittedName>
</protein>
<feature type="region of interest" description="Disordered" evidence="1">
    <location>
        <begin position="38"/>
        <end position="157"/>
    </location>
</feature>
<accession>A0AAD7MD60</accession>
<reference evidence="2" key="1">
    <citation type="submission" date="2023-03" db="EMBL/GenBank/DDBJ databases">
        <title>Massive genome expansion in bonnet fungi (Mycena s.s.) driven by repeated elements and novel gene families across ecological guilds.</title>
        <authorList>
            <consortium name="Lawrence Berkeley National Laboratory"/>
            <person name="Harder C.B."/>
            <person name="Miyauchi S."/>
            <person name="Viragh M."/>
            <person name="Kuo A."/>
            <person name="Thoen E."/>
            <person name="Andreopoulos B."/>
            <person name="Lu D."/>
            <person name="Skrede I."/>
            <person name="Drula E."/>
            <person name="Henrissat B."/>
            <person name="Morin E."/>
            <person name="Kohler A."/>
            <person name="Barry K."/>
            <person name="LaButti K."/>
            <person name="Morin E."/>
            <person name="Salamov A."/>
            <person name="Lipzen A."/>
            <person name="Mereny Z."/>
            <person name="Hegedus B."/>
            <person name="Baldrian P."/>
            <person name="Stursova M."/>
            <person name="Weitz H."/>
            <person name="Taylor A."/>
            <person name="Grigoriev I.V."/>
            <person name="Nagy L.G."/>
            <person name="Martin F."/>
            <person name="Kauserud H."/>
        </authorList>
    </citation>
    <scope>NUCLEOTIDE SEQUENCE</scope>
    <source>
        <strain evidence="2">CBHHK067</strain>
    </source>
</reference>
<evidence type="ECO:0000313" key="2">
    <source>
        <dbReference type="EMBL" id="KAJ7710735.1"/>
    </source>
</evidence>
<comment type="caution">
    <text evidence="2">The sequence shown here is derived from an EMBL/GenBank/DDBJ whole genome shotgun (WGS) entry which is preliminary data.</text>
</comment>
<sequence>MGGLLEDHGSQLEQKEQKERQRCDFHYFFEYCNRNSGLLSQPHQAETGQVPISGKRRDCNWEASQSQVGSDTREEDEGRELVKRAGSGSLEHEPDEGRPGGAGNSKVGPENGIFRDKVMPVVTDQSESRTHSQAGEKDPVPDESAVGEEESQINKILGPLEIDEHLVELVQ</sequence>
<feature type="compositionally biased region" description="Polar residues" evidence="1">
    <location>
        <begin position="38"/>
        <end position="47"/>
    </location>
</feature>
<feature type="compositionally biased region" description="Basic and acidic residues" evidence="1">
    <location>
        <begin position="126"/>
        <end position="140"/>
    </location>
</feature>
<proteinExistence type="predicted"/>
<evidence type="ECO:0000256" key="1">
    <source>
        <dbReference type="SAM" id="MobiDB-lite"/>
    </source>
</evidence>
<dbReference type="AlphaFoldDB" id="A0AAD7MD60"/>
<organism evidence="2 3">
    <name type="scientific">Mycena rosella</name>
    <name type="common">Pink bonnet</name>
    <name type="synonym">Agaricus rosellus</name>
    <dbReference type="NCBI Taxonomy" id="1033263"/>
    <lineage>
        <taxon>Eukaryota</taxon>
        <taxon>Fungi</taxon>
        <taxon>Dikarya</taxon>
        <taxon>Basidiomycota</taxon>
        <taxon>Agaricomycotina</taxon>
        <taxon>Agaricomycetes</taxon>
        <taxon>Agaricomycetidae</taxon>
        <taxon>Agaricales</taxon>
        <taxon>Marasmiineae</taxon>
        <taxon>Mycenaceae</taxon>
        <taxon>Mycena</taxon>
    </lineage>
</organism>
<dbReference type="Proteomes" id="UP001221757">
    <property type="component" value="Unassembled WGS sequence"/>
</dbReference>
<evidence type="ECO:0000313" key="3">
    <source>
        <dbReference type="Proteomes" id="UP001221757"/>
    </source>
</evidence>